<organism evidence="2 3">
    <name type="scientific">Halomicrobium zhouii</name>
    <dbReference type="NCBI Taxonomy" id="767519"/>
    <lineage>
        <taxon>Archaea</taxon>
        <taxon>Methanobacteriati</taxon>
        <taxon>Methanobacteriota</taxon>
        <taxon>Stenosarchaea group</taxon>
        <taxon>Halobacteria</taxon>
        <taxon>Halobacteriales</taxon>
        <taxon>Haloarculaceae</taxon>
        <taxon>Halomicrobium</taxon>
    </lineage>
</organism>
<keyword evidence="1" id="KW-0472">Membrane</keyword>
<name>A0A1I6KQR7_9EURY</name>
<accession>A0A1I6KQR7</accession>
<proteinExistence type="predicted"/>
<evidence type="ECO:0000313" key="3">
    <source>
        <dbReference type="Proteomes" id="UP000199062"/>
    </source>
</evidence>
<protein>
    <submittedName>
        <fullName evidence="2">Uncharacterized protein</fullName>
    </submittedName>
</protein>
<evidence type="ECO:0000256" key="1">
    <source>
        <dbReference type="SAM" id="Phobius"/>
    </source>
</evidence>
<evidence type="ECO:0000313" key="2">
    <source>
        <dbReference type="EMBL" id="SFR93602.1"/>
    </source>
</evidence>
<feature type="transmembrane region" description="Helical" evidence="1">
    <location>
        <begin position="264"/>
        <end position="286"/>
    </location>
</feature>
<keyword evidence="1" id="KW-0812">Transmembrane</keyword>
<dbReference type="RefSeq" id="WP_089815032.1">
    <property type="nucleotide sequence ID" value="NZ_FOZK01000001.1"/>
</dbReference>
<feature type="transmembrane region" description="Helical" evidence="1">
    <location>
        <begin position="233"/>
        <end position="252"/>
    </location>
</feature>
<dbReference type="Proteomes" id="UP000199062">
    <property type="component" value="Unassembled WGS sequence"/>
</dbReference>
<gene>
    <name evidence="2" type="ORF">SAMN05216559_1331</name>
</gene>
<feature type="transmembrane region" description="Helical" evidence="1">
    <location>
        <begin position="292"/>
        <end position="313"/>
    </location>
</feature>
<reference evidence="2 3" key="1">
    <citation type="submission" date="2016-10" db="EMBL/GenBank/DDBJ databases">
        <authorList>
            <person name="de Groot N.N."/>
        </authorList>
    </citation>
    <scope>NUCLEOTIDE SEQUENCE [LARGE SCALE GENOMIC DNA]</scope>
    <source>
        <strain evidence="2 3">CGMCC 1.10457</strain>
    </source>
</reference>
<keyword evidence="3" id="KW-1185">Reference proteome</keyword>
<dbReference type="EMBL" id="FOZK01000001">
    <property type="protein sequence ID" value="SFR93602.1"/>
    <property type="molecule type" value="Genomic_DNA"/>
</dbReference>
<dbReference type="AlphaFoldDB" id="A0A1I6KQR7"/>
<keyword evidence="1" id="KW-1133">Transmembrane helix</keyword>
<dbReference type="OrthoDB" id="242474at2157"/>
<feature type="transmembrane region" description="Helical" evidence="1">
    <location>
        <begin position="405"/>
        <end position="423"/>
    </location>
</feature>
<sequence length="445" mass="45223">MRSPRYALLAVAALLALPLVAPATSAAPPPEDVCGVCGHEFEQTAADLGANVTVVESELDVRVAEAGSSRWTARVWVDERGAEHFAANRTLLEQTVERTYESGYTVVDNPRNLSVTLDERLVVVTFTVDDAAQRYPGGVVVFDAVASDSADGNPRLVADEVTVRGPPSTVVTHAPSGASSEGNRSVWTAGETVLVRDSVVAFAPDGGVASQTATAAVIRWHGLEAAAPGLLEFALVPAGLLALVATGLLLAGRHLQAALGDPNRVTRALAVGAGLYAVVAVGGGVVDADFAFVLAVVGVLLVPQVFLTAAVLLAAGRTNGVSPPIGERSAGVTVAAWTLVLVLGAPFSNVLALLASPLVFLPFGVLAGADHPGRLAFPAVVVLGTAAAALPFVDQVGLLLVSPEMLAGHAIVTAALGVPLFTLGRRFGDAASSGRDASAVATATE</sequence>
<feature type="transmembrane region" description="Helical" evidence="1">
    <location>
        <begin position="375"/>
        <end position="393"/>
    </location>
</feature>